<sequence>MNLPEVPRSLFLHAPIRRKPADVLRRMAELVDDDTLPGAPQAALERRLAELLGKEAALLFPTGTMAQQVALRVHAARRARSAFAAHPQTHLDVWEEQGYAVVHGLRLHRAGDRNELMTRADLEAIAEPLAAVVWELPQRDLGGLLPEWDDLRAQIDLARDRGAAAHLDGARLWEAQTYYRRPFHEIAGLFDSVYVSLYKALQGLSGGVLLGDAETVAEAGVWLARLGGRALEPWPQALAALAGLDTLLPRMADFREHAIAIAAAINADGLAYAYPDPPQTPMFHVHLPAGRAAVAAAGAAMLADQGIQLFPRVRSAPDPRRSSFEVTVGENAMEFTPDEVAGLVRELVRRSRAGAEGEDLEVGGGRAGE</sequence>
<dbReference type="Gene3D" id="3.90.1150.10">
    <property type="entry name" value="Aspartate Aminotransferase, domain 1"/>
    <property type="match status" value="1"/>
</dbReference>
<dbReference type="Pfam" id="PF01212">
    <property type="entry name" value="Beta_elim_lyase"/>
    <property type="match status" value="1"/>
</dbReference>
<dbReference type="EMBL" id="JBICRM010000030">
    <property type="protein sequence ID" value="MFG1708787.1"/>
    <property type="molecule type" value="Genomic_DNA"/>
</dbReference>
<dbReference type="PANTHER" id="PTHR48097:SF9">
    <property type="entry name" value="L-THREONINE ALDOLASE"/>
    <property type="match status" value="1"/>
</dbReference>
<organism evidence="5 6">
    <name type="scientific">Nonomuraea marmarensis</name>
    <dbReference type="NCBI Taxonomy" id="3351344"/>
    <lineage>
        <taxon>Bacteria</taxon>
        <taxon>Bacillati</taxon>
        <taxon>Actinomycetota</taxon>
        <taxon>Actinomycetes</taxon>
        <taxon>Streptosporangiales</taxon>
        <taxon>Streptosporangiaceae</taxon>
        <taxon>Nonomuraea</taxon>
    </lineage>
</organism>
<comment type="cofactor">
    <cofactor evidence="1">
        <name>pyridoxal 5'-phosphate</name>
        <dbReference type="ChEBI" id="CHEBI:597326"/>
    </cofactor>
</comment>
<dbReference type="Gene3D" id="3.40.640.10">
    <property type="entry name" value="Type I PLP-dependent aspartate aminotransferase-like (Major domain)"/>
    <property type="match status" value="1"/>
</dbReference>
<evidence type="ECO:0000256" key="1">
    <source>
        <dbReference type="ARBA" id="ARBA00001933"/>
    </source>
</evidence>
<comment type="caution">
    <text evidence="5">The sequence shown here is derived from an EMBL/GenBank/DDBJ whole genome shotgun (WGS) entry which is preliminary data.</text>
</comment>
<reference evidence="5 6" key="1">
    <citation type="submission" date="2024-10" db="EMBL/GenBank/DDBJ databases">
        <authorList>
            <person name="Topkara A.R."/>
            <person name="Saygin H."/>
        </authorList>
    </citation>
    <scope>NUCLEOTIDE SEQUENCE [LARGE SCALE GENOMIC DNA]</scope>
    <source>
        <strain evidence="5 6">M3C6</strain>
    </source>
</reference>
<dbReference type="InterPro" id="IPR001597">
    <property type="entry name" value="ArAA_b-elim_lyase/Thr_aldolase"/>
</dbReference>
<gene>
    <name evidence="5" type="ORF">ACFLIM_36875</name>
</gene>
<comment type="similarity">
    <text evidence="2">Belongs to the threonine aldolase family.</text>
</comment>
<protein>
    <submittedName>
        <fullName evidence="5">Threonine aldolase family protein</fullName>
    </submittedName>
</protein>
<feature type="domain" description="Aromatic amino acid beta-eliminating lyase/threonine aldolase" evidence="4">
    <location>
        <begin position="28"/>
        <end position="283"/>
    </location>
</feature>
<evidence type="ECO:0000313" key="5">
    <source>
        <dbReference type="EMBL" id="MFG1708787.1"/>
    </source>
</evidence>
<keyword evidence="6" id="KW-1185">Reference proteome</keyword>
<dbReference type="InterPro" id="IPR015424">
    <property type="entry name" value="PyrdxlP-dep_Trfase"/>
</dbReference>
<dbReference type="SUPFAM" id="SSF53383">
    <property type="entry name" value="PLP-dependent transferases"/>
    <property type="match status" value="1"/>
</dbReference>
<evidence type="ECO:0000256" key="3">
    <source>
        <dbReference type="ARBA" id="ARBA00022898"/>
    </source>
</evidence>
<evidence type="ECO:0000259" key="4">
    <source>
        <dbReference type="Pfam" id="PF01212"/>
    </source>
</evidence>
<proteinExistence type="inferred from homology"/>
<dbReference type="Proteomes" id="UP001603978">
    <property type="component" value="Unassembled WGS sequence"/>
</dbReference>
<dbReference type="RefSeq" id="WP_393173015.1">
    <property type="nucleotide sequence ID" value="NZ_JBICRM010000030.1"/>
</dbReference>
<dbReference type="PANTHER" id="PTHR48097">
    <property type="entry name" value="L-THREONINE ALDOLASE-RELATED"/>
    <property type="match status" value="1"/>
</dbReference>
<keyword evidence="3" id="KW-0663">Pyridoxal phosphate</keyword>
<dbReference type="InterPro" id="IPR015422">
    <property type="entry name" value="PyrdxlP-dep_Trfase_small"/>
</dbReference>
<name>A0ABW7ARB8_9ACTN</name>
<evidence type="ECO:0000256" key="2">
    <source>
        <dbReference type="ARBA" id="ARBA00006966"/>
    </source>
</evidence>
<dbReference type="InterPro" id="IPR015421">
    <property type="entry name" value="PyrdxlP-dep_Trfase_major"/>
</dbReference>
<accession>A0ABW7ARB8</accession>
<evidence type="ECO:0000313" key="6">
    <source>
        <dbReference type="Proteomes" id="UP001603978"/>
    </source>
</evidence>